<feature type="transmembrane region" description="Helical" evidence="17">
    <location>
        <begin position="38"/>
        <end position="59"/>
    </location>
</feature>
<evidence type="ECO:0000256" key="15">
    <source>
        <dbReference type="ARBA" id="ARBA00031887"/>
    </source>
</evidence>
<feature type="transmembrane region" description="Helical" evidence="17">
    <location>
        <begin position="12"/>
        <end position="32"/>
    </location>
</feature>
<dbReference type="PANTHER" id="PTHR36835">
    <property type="entry name" value="CYTOCHROME BO(3) UBIQUINOL OXIDASE SUBUNIT 4"/>
    <property type="match status" value="1"/>
</dbReference>
<dbReference type="GO" id="GO:0015078">
    <property type="term" value="F:proton transmembrane transporter activity"/>
    <property type="evidence" value="ECO:0007669"/>
    <property type="project" value="TreeGrafter"/>
</dbReference>
<keyword evidence="19" id="KW-1185">Reference proteome</keyword>
<keyword evidence="8" id="KW-0249">Electron transport</keyword>
<dbReference type="PANTHER" id="PTHR36835:SF1">
    <property type="entry name" value="CYTOCHROME BO(3) UBIQUINOL OXIDASE SUBUNIT 4"/>
    <property type="match status" value="1"/>
</dbReference>
<dbReference type="GO" id="GO:0009319">
    <property type="term" value="C:cytochrome o ubiquinol oxidase complex"/>
    <property type="evidence" value="ECO:0007669"/>
    <property type="project" value="TreeGrafter"/>
</dbReference>
<gene>
    <name evidence="18" type="ORF">G293_02775</name>
</gene>
<dbReference type="InterPro" id="IPR014210">
    <property type="entry name" value="Cyt_o_ubiqinol_oxidase_su4"/>
</dbReference>
<sequence>MHHFGTRKQCLTGFVLSLMLTAIPFGIVKNVLSVDKNMIFLIIVLCALAQIIVQLVFFLHMNTKLEDGWNVMAMIFTIIIVAICFIGSIWVMYHLNSNMMPMGDDMRSIHQQRNG</sequence>
<feature type="transmembrane region" description="Helical" evidence="17">
    <location>
        <begin position="71"/>
        <end position="93"/>
    </location>
</feature>
<dbReference type="OrthoDB" id="2375888at2"/>
<keyword evidence="5" id="KW-0813">Transport</keyword>
<dbReference type="PATRIC" id="fig|1277257.4.peg.600"/>
<dbReference type="InterPro" id="IPR005171">
    <property type="entry name" value="Cyt_c_oxidase_su4_prok"/>
</dbReference>
<dbReference type="STRING" id="1277257.G293_02775"/>
<evidence type="ECO:0000256" key="8">
    <source>
        <dbReference type="ARBA" id="ARBA00022982"/>
    </source>
</evidence>
<dbReference type="RefSeq" id="WP_047264206.1">
    <property type="nucleotide sequence ID" value="NZ_CP004021.1"/>
</dbReference>
<evidence type="ECO:0000256" key="9">
    <source>
        <dbReference type="ARBA" id="ARBA00022989"/>
    </source>
</evidence>
<dbReference type="GO" id="GO:0015990">
    <property type="term" value="P:electron transport coupled proton transport"/>
    <property type="evidence" value="ECO:0007669"/>
    <property type="project" value="InterPro"/>
</dbReference>
<keyword evidence="7 17" id="KW-0812">Transmembrane</keyword>
<keyword evidence="11 17" id="KW-0472">Membrane</keyword>
<comment type="similarity">
    <text evidence="2">Belongs to the cytochrome c oxidase bacterial subunit 4 family.</text>
</comment>
<evidence type="ECO:0000313" key="19">
    <source>
        <dbReference type="Proteomes" id="UP000035503"/>
    </source>
</evidence>
<evidence type="ECO:0000256" key="12">
    <source>
        <dbReference type="ARBA" id="ARBA00025694"/>
    </source>
</evidence>
<dbReference type="InterPro" id="IPR050968">
    <property type="entry name" value="Cytochrome_c_oxidase_bac_sub4"/>
</dbReference>
<keyword evidence="9 17" id="KW-1133">Transmembrane helix</keyword>
<evidence type="ECO:0000256" key="6">
    <source>
        <dbReference type="ARBA" id="ARBA00022475"/>
    </source>
</evidence>
<evidence type="ECO:0000256" key="5">
    <source>
        <dbReference type="ARBA" id="ARBA00022448"/>
    </source>
</evidence>
<evidence type="ECO:0000256" key="13">
    <source>
        <dbReference type="ARBA" id="ARBA00030071"/>
    </source>
</evidence>
<dbReference type="KEGG" id="lau:G293_02775"/>
<dbReference type="GO" id="GO:0005886">
    <property type="term" value="C:plasma membrane"/>
    <property type="evidence" value="ECO:0007669"/>
    <property type="project" value="UniProtKB-SubCell"/>
</dbReference>
<accession>A0A0G3I6N4</accession>
<dbReference type="AlphaFoldDB" id="A0A0G3I6N4"/>
<dbReference type="GO" id="GO:0009486">
    <property type="term" value="F:cytochrome bo3 ubiquinol oxidase activity"/>
    <property type="evidence" value="ECO:0007669"/>
    <property type="project" value="InterPro"/>
</dbReference>
<comment type="subunit">
    <text evidence="3">Heterooctamer of two A chains, two B chains, two C chains and two D chains.</text>
</comment>
<proteinExistence type="inferred from homology"/>
<evidence type="ECO:0000256" key="4">
    <source>
        <dbReference type="ARBA" id="ARBA00014689"/>
    </source>
</evidence>
<evidence type="ECO:0000256" key="16">
    <source>
        <dbReference type="ARBA" id="ARBA00032185"/>
    </source>
</evidence>
<dbReference type="Pfam" id="PF03626">
    <property type="entry name" value="COX4_pro"/>
    <property type="match status" value="1"/>
</dbReference>
<dbReference type="Proteomes" id="UP000035503">
    <property type="component" value="Chromosome"/>
</dbReference>
<comment type="subcellular location">
    <subcellularLocation>
        <location evidence="1">Cell membrane</location>
        <topology evidence="1">Multi-pass membrane protein</topology>
    </subcellularLocation>
</comment>
<protein>
    <recommendedName>
        <fullName evidence="4">Cytochrome bo(3) ubiquinol oxidase subunit 4</fullName>
    </recommendedName>
    <alternativeName>
        <fullName evidence="16">Cytochrome o ubiquinol oxidase subunit 4</fullName>
    </alternativeName>
    <alternativeName>
        <fullName evidence="13">Oxidase bo(3) subunit 4</fullName>
    </alternativeName>
    <alternativeName>
        <fullName evidence="14">Ubiquinol oxidase polypeptide IV</fullName>
    </alternativeName>
    <alternativeName>
        <fullName evidence="15">Ubiquinol oxidase subunit 4</fullName>
    </alternativeName>
</protein>
<evidence type="ECO:0000256" key="2">
    <source>
        <dbReference type="ARBA" id="ARBA00008079"/>
    </source>
</evidence>
<dbReference type="EMBL" id="CP004021">
    <property type="protein sequence ID" value="AKK20183.1"/>
    <property type="molecule type" value="Genomic_DNA"/>
</dbReference>
<name>A0A0G3I6N4_LIBAF</name>
<evidence type="ECO:0000313" key="18">
    <source>
        <dbReference type="EMBL" id="AKK20183.1"/>
    </source>
</evidence>
<dbReference type="GO" id="GO:0019646">
    <property type="term" value="P:aerobic electron transport chain"/>
    <property type="evidence" value="ECO:0007669"/>
    <property type="project" value="TreeGrafter"/>
</dbReference>
<evidence type="ECO:0000256" key="14">
    <source>
        <dbReference type="ARBA" id="ARBA00030211"/>
    </source>
</evidence>
<keyword evidence="10" id="KW-0560">Oxidoreductase</keyword>
<reference evidence="18 19" key="1">
    <citation type="journal article" date="2015" name="Genome Announc.">
        <title>Complete Genome Sequence of 'Candidatus Liberibacter africanus,' a Bacterium Associated with Citrus Huanglongbing.</title>
        <authorList>
            <person name="Lin H."/>
            <person name="Pietersen G."/>
            <person name="Han C."/>
            <person name="Read D.A."/>
            <person name="Lou B."/>
            <person name="Gupta G."/>
            <person name="Civerolo E.L."/>
        </authorList>
    </citation>
    <scope>NUCLEOTIDE SEQUENCE [LARGE SCALE GENOMIC DNA]</scope>
    <source>
        <strain evidence="18 19">PTSAPSY</strain>
    </source>
</reference>
<dbReference type="NCBIfam" id="TIGR02847">
    <property type="entry name" value="CyoD"/>
    <property type="match status" value="1"/>
</dbReference>
<organism evidence="18 19">
    <name type="scientific">Candidatus Liberibacter africanus PTSAPSY</name>
    <dbReference type="NCBI Taxonomy" id="1277257"/>
    <lineage>
        <taxon>Bacteria</taxon>
        <taxon>Pseudomonadati</taxon>
        <taxon>Pseudomonadota</taxon>
        <taxon>Alphaproteobacteria</taxon>
        <taxon>Hyphomicrobiales</taxon>
        <taxon>Rhizobiaceae</taxon>
        <taxon>Liberibacter</taxon>
    </lineage>
</organism>
<evidence type="ECO:0000256" key="7">
    <source>
        <dbReference type="ARBA" id="ARBA00022692"/>
    </source>
</evidence>
<evidence type="ECO:0000256" key="1">
    <source>
        <dbReference type="ARBA" id="ARBA00004651"/>
    </source>
</evidence>
<keyword evidence="6" id="KW-1003">Cell membrane</keyword>
<evidence type="ECO:0000256" key="17">
    <source>
        <dbReference type="SAM" id="Phobius"/>
    </source>
</evidence>
<comment type="function">
    <text evidence="12">Cytochrome bo(3) ubiquinol terminal oxidase is the component of the aerobic respiratory chain of E.coli that predominates when cells are grown at high aeration. Has proton pump activity across the membrane in addition to electron transfer, pumping 2 protons/electron.</text>
</comment>
<evidence type="ECO:0000256" key="11">
    <source>
        <dbReference type="ARBA" id="ARBA00023136"/>
    </source>
</evidence>
<evidence type="ECO:0000256" key="3">
    <source>
        <dbReference type="ARBA" id="ARBA00011700"/>
    </source>
</evidence>
<evidence type="ECO:0000256" key="10">
    <source>
        <dbReference type="ARBA" id="ARBA00023002"/>
    </source>
</evidence>